<evidence type="ECO:0000313" key="3">
    <source>
        <dbReference type="Proteomes" id="UP000290289"/>
    </source>
</evidence>
<gene>
    <name evidence="2" type="ORF">DVH24_012294</name>
</gene>
<dbReference type="Gene3D" id="1.10.287.110">
    <property type="entry name" value="DnaJ domain"/>
    <property type="match status" value="1"/>
</dbReference>
<dbReference type="SUPFAM" id="SSF46565">
    <property type="entry name" value="Chaperone J-domain"/>
    <property type="match status" value="1"/>
</dbReference>
<dbReference type="PANTHER" id="PTHR45432:SF2">
    <property type="entry name" value="CHAPERONE PROTEIN DNAJ 11, CHLOROPLASTIC"/>
    <property type="match status" value="1"/>
</dbReference>
<dbReference type="PROSITE" id="PS50076">
    <property type="entry name" value="DNAJ_2"/>
    <property type="match status" value="1"/>
</dbReference>
<dbReference type="Proteomes" id="UP000290289">
    <property type="component" value="Chromosome 15"/>
</dbReference>
<sequence>MATIVPSSGNNGYNSLKCFKRRKEIFTGTKSGRTENLPPVWKLTLENVFLIGAFGTWDGTEQGGTDAFRPIFGALKLCGTAVPRDRNGLNFRSALPPGTDQGLLRPGVHRGQVAASTASLYEVLRVTANASPTKIKSAYRSLAKNTTQIRRGRSPTIGFHPDFGQAIPPRRVAVGVRRPDFIQIHNAYTTLSDPTA</sequence>
<dbReference type="InterPro" id="IPR001623">
    <property type="entry name" value="DnaJ_domain"/>
</dbReference>
<dbReference type="STRING" id="3750.A0A498HPE5"/>
<dbReference type="AlphaFoldDB" id="A0A498HPE5"/>
<dbReference type="CDD" id="cd06257">
    <property type="entry name" value="DnaJ"/>
    <property type="match status" value="1"/>
</dbReference>
<reference evidence="2 3" key="1">
    <citation type="submission" date="2018-10" db="EMBL/GenBank/DDBJ databases">
        <title>A high-quality apple genome assembly.</title>
        <authorList>
            <person name="Hu J."/>
        </authorList>
    </citation>
    <scope>NUCLEOTIDE SEQUENCE [LARGE SCALE GENOMIC DNA]</scope>
    <source>
        <strain evidence="3">cv. HFTH1</strain>
        <tissue evidence="2">Young leaf</tissue>
    </source>
</reference>
<name>A0A498HPE5_MALDO</name>
<protein>
    <recommendedName>
        <fullName evidence="1">J domain-containing protein</fullName>
    </recommendedName>
</protein>
<accession>A0A498HPE5</accession>
<dbReference type="EMBL" id="RDQH01000341">
    <property type="protein sequence ID" value="RXH72610.1"/>
    <property type="molecule type" value="Genomic_DNA"/>
</dbReference>
<keyword evidence="3" id="KW-1185">Reference proteome</keyword>
<dbReference type="InterPro" id="IPR036869">
    <property type="entry name" value="J_dom_sf"/>
</dbReference>
<feature type="domain" description="J" evidence="1">
    <location>
        <begin position="119"/>
        <end position="196"/>
    </location>
</feature>
<comment type="caution">
    <text evidence="2">The sequence shown here is derived from an EMBL/GenBank/DDBJ whole genome shotgun (WGS) entry which is preliminary data.</text>
</comment>
<organism evidence="2 3">
    <name type="scientific">Malus domestica</name>
    <name type="common">Apple</name>
    <name type="synonym">Pyrus malus</name>
    <dbReference type="NCBI Taxonomy" id="3750"/>
    <lineage>
        <taxon>Eukaryota</taxon>
        <taxon>Viridiplantae</taxon>
        <taxon>Streptophyta</taxon>
        <taxon>Embryophyta</taxon>
        <taxon>Tracheophyta</taxon>
        <taxon>Spermatophyta</taxon>
        <taxon>Magnoliopsida</taxon>
        <taxon>eudicotyledons</taxon>
        <taxon>Gunneridae</taxon>
        <taxon>Pentapetalae</taxon>
        <taxon>rosids</taxon>
        <taxon>fabids</taxon>
        <taxon>Rosales</taxon>
        <taxon>Rosaceae</taxon>
        <taxon>Amygdaloideae</taxon>
        <taxon>Maleae</taxon>
        <taxon>Malus</taxon>
    </lineage>
</organism>
<dbReference type="PANTHER" id="PTHR45432">
    <property type="entry name" value="CHAPERONE PROTEIN DNAJ 11, CHLOROPLASTIC-LIKE"/>
    <property type="match status" value="1"/>
</dbReference>
<evidence type="ECO:0000313" key="2">
    <source>
        <dbReference type="EMBL" id="RXH72610.1"/>
    </source>
</evidence>
<proteinExistence type="predicted"/>
<evidence type="ECO:0000259" key="1">
    <source>
        <dbReference type="PROSITE" id="PS50076"/>
    </source>
</evidence>